<evidence type="ECO:0000256" key="7">
    <source>
        <dbReference type="ARBA" id="ARBA00022729"/>
    </source>
</evidence>
<gene>
    <name evidence="13" type="ORF">DICVIV_01450</name>
</gene>
<dbReference type="Pfam" id="PF00201">
    <property type="entry name" value="UDPGT"/>
    <property type="match status" value="1"/>
</dbReference>
<organism evidence="13 14">
    <name type="scientific">Dictyocaulus viviparus</name>
    <name type="common">Bovine lungworm</name>
    <dbReference type="NCBI Taxonomy" id="29172"/>
    <lineage>
        <taxon>Eukaryota</taxon>
        <taxon>Metazoa</taxon>
        <taxon>Ecdysozoa</taxon>
        <taxon>Nematoda</taxon>
        <taxon>Chromadorea</taxon>
        <taxon>Rhabditida</taxon>
        <taxon>Rhabditina</taxon>
        <taxon>Rhabditomorpha</taxon>
        <taxon>Strongyloidea</taxon>
        <taxon>Metastrongylidae</taxon>
        <taxon>Dictyocaulus</taxon>
    </lineage>
</organism>
<evidence type="ECO:0000256" key="12">
    <source>
        <dbReference type="SAM" id="Phobius"/>
    </source>
</evidence>
<dbReference type="PROSITE" id="PS00375">
    <property type="entry name" value="UDPGT"/>
    <property type="match status" value="1"/>
</dbReference>
<evidence type="ECO:0000256" key="2">
    <source>
        <dbReference type="ARBA" id="ARBA00009995"/>
    </source>
</evidence>
<keyword evidence="6 12" id="KW-0812">Transmembrane</keyword>
<keyword evidence="7" id="KW-0732">Signal</keyword>
<dbReference type="GO" id="GO:0015020">
    <property type="term" value="F:glucuronosyltransferase activity"/>
    <property type="evidence" value="ECO:0007669"/>
    <property type="project" value="UniProtKB-EC"/>
</dbReference>
<evidence type="ECO:0000256" key="3">
    <source>
        <dbReference type="ARBA" id="ARBA00012544"/>
    </source>
</evidence>
<keyword evidence="8 12" id="KW-1133">Transmembrane helix</keyword>
<proteinExistence type="inferred from homology"/>
<evidence type="ECO:0000256" key="1">
    <source>
        <dbReference type="ARBA" id="ARBA00004167"/>
    </source>
</evidence>
<dbReference type="GO" id="GO:0016020">
    <property type="term" value="C:membrane"/>
    <property type="evidence" value="ECO:0007669"/>
    <property type="project" value="UniProtKB-SubCell"/>
</dbReference>
<dbReference type="OrthoDB" id="5835829at2759"/>
<dbReference type="CDD" id="cd03784">
    <property type="entry name" value="GT1_Gtf-like"/>
    <property type="match status" value="1"/>
</dbReference>
<name>A0A0D8Y680_DICVI</name>
<dbReference type="InterPro" id="IPR035595">
    <property type="entry name" value="UDP_glycos_trans_CS"/>
</dbReference>
<dbReference type="PANTHER" id="PTHR48043">
    <property type="entry name" value="EG:EG0003.4 PROTEIN-RELATED"/>
    <property type="match status" value="1"/>
</dbReference>
<evidence type="ECO:0000313" key="13">
    <source>
        <dbReference type="EMBL" id="KJH52358.1"/>
    </source>
</evidence>
<dbReference type="Proteomes" id="UP000053766">
    <property type="component" value="Unassembled WGS sequence"/>
</dbReference>
<dbReference type="AlphaFoldDB" id="A0A0D8Y680"/>
<keyword evidence="9 12" id="KW-0472">Membrane</keyword>
<dbReference type="SUPFAM" id="SSF53756">
    <property type="entry name" value="UDP-Glycosyltransferase/glycogen phosphorylase"/>
    <property type="match status" value="1"/>
</dbReference>
<keyword evidence="10" id="KW-0325">Glycoprotein</keyword>
<keyword evidence="4" id="KW-0328">Glycosyltransferase</keyword>
<evidence type="ECO:0000256" key="10">
    <source>
        <dbReference type="ARBA" id="ARBA00023180"/>
    </source>
</evidence>
<comment type="similarity">
    <text evidence="2">Belongs to the UDP-glycosyltransferase family.</text>
</comment>
<keyword evidence="14" id="KW-1185">Reference proteome</keyword>
<evidence type="ECO:0000256" key="5">
    <source>
        <dbReference type="ARBA" id="ARBA00022679"/>
    </source>
</evidence>
<protein>
    <recommendedName>
        <fullName evidence="3">glucuronosyltransferase</fullName>
        <ecNumber evidence="3">2.4.1.17</ecNumber>
    </recommendedName>
</protein>
<dbReference type="InterPro" id="IPR002213">
    <property type="entry name" value="UDP_glucos_trans"/>
</dbReference>
<reference evidence="14" key="2">
    <citation type="journal article" date="2016" name="Sci. Rep.">
        <title>Dictyocaulus viviparus genome, variome and transcriptome elucidate lungworm biology and support future intervention.</title>
        <authorList>
            <person name="McNulty S.N."/>
            <person name="Strube C."/>
            <person name="Rosa B.A."/>
            <person name="Martin J.C."/>
            <person name="Tyagi R."/>
            <person name="Choi Y.J."/>
            <person name="Wang Q."/>
            <person name="Hallsworth Pepin K."/>
            <person name="Zhang X."/>
            <person name="Ozersky P."/>
            <person name="Wilson R.K."/>
            <person name="Sternberg P.W."/>
            <person name="Gasser R.B."/>
            <person name="Mitreva M."/>
        </authorList>
    </citation>
    <scope>NUCLEOTIDE SEQUENCE [LARGE SCALE GENOMIC DNA]</scope>
    <source>
        <strain evidence="14">HannoverDv2000</strain>
    </source>
</reference>
<reference evidence="13 14" key="1">
    <citation type="submission" date="2013-11" db="EMBL/GenBank/DDBJ databases">
        <title>Draft genome of the bovine lungworm Dictyocaulus viviparus.</title>
        <authorList>
            <person name="Mitreva M."/>
        </authorList>
    </citation>
    <scope>NUCLEOTIDE SEQUENCE [LARGE SCALE GENOMIC DNA]</scope>
    <source>
        <strain evidence="13 14">HannoverDv2000</strain>
    </source>
</reference>
<dbReference type="PANTHER" id="PTHR48043:SF119">
    <property type="entry name" value="UDP-GLUCURONOSYLTRANSFERASE"/>
    <property type="match status" value="1"/>
</dbReference>
<evidence type="ECO:0000256" key="4">
    <source>
        <dbReference type="ARBA" id="ARBA00022676"/>
    </source>
</evidence>
<evidence type="ECO:0000256" key="11">
    <source>
        <dbReference type="ARBA" id="ARBA00047475"/>
    </source>
</evidence>
<comment type="subcellular location">
    <subcellularLocation>
        <location evidence="1">Membrane</location>
        <topology evidence="1">Single-pass membrane protein</topology>
    </subcellularLocation>
</comment>
<dbReference type="EC" id="2.4.1.17" evidence="3"/>
<evidence type="ECO:0000256" key="9">
    <source>
        <dbReference type="ARBA" id="ARBA00023136"/>
    </source>
</evidence>
<comment type="catalytic activity">
    <reaction evidence="11">
        <text>glucuronate acceptor + UDP-alpha-D-glucuronate = acceptor beta-D-glucuronoside + UDP + H(+)</text>
        <dbReference type="Rhea" id="RHEA:21032"/>
        <dbReference type="ChEBI" id="CHEBI:15378"/>
        <dbReference type="ChEBI" id="CHEBI:58052"/>
        <dbReference type="ChEBI" id="CHEBI:58223"/>
        <dbReference type="ChEBI" id="CHEBI:132367"/>
        <dbReference type="ChEBI" id="CHEBI:132368"/>
        <dbReference type="EC" id="2.4.1.17"/>
    </reaction>
</comment>
<dbReference type="Gene3D" id="3.40.50.2000">
    <property type="entry name" value="Glycogen Phosphorylase B"/>
    <property type="match status" value="1"/>
</dbReference>
<dbReference type="STRING" id="29172.A0A0D8Y680"/>
<keyword evidence="5 13" id="KW-0808">Transferase</keyword>
<feature type="transmembrane region" description="Helical" evidence="12">
    <location>
        <begin position="577"/>
        <end position="600"/>
    </location>
</feature>
<evidence type="ECO:0000256" key="8">
    <source>
        <dbReference type="ARBA" id="ARBA00022989"/>
    </source>
</evidence>
<dbReference type="EMBL" id="KN716166">
    <property type="protein sequence ID" value="KJH52358.1"/>
    <property type="molecule type" value="Genomic_DNA"/>
</dbReference>
<evidence type="ECO:0000256" key="6">
    <source>
        <dbReference type="ARBA" id="ARBA00022692"/>
    </source>
</evidence>
<sequence length="601" mass="68116">MQLLLCSSAANILFLNTWNSKSHALTMKPLAERFPNSSYTNLPTPEEMAVLIGPDDGANLFEHALTTSIPPTPAFFQTLQSLESFICSTFLSDECKIICGRYSEASKASSKLAMKGHNVSIYSMNRKSFGSLGKGVQNLETILPRSCEPYRDYMSYITTTYLKIVDSFTVFECKTEEMKTADQGNMAKVFWFLEMTPAIFGDPHIIGLQYLQHSLNDKIFQRVLNTSYDLVVLDELFATSQGAIALYMQKHYDTKIAVFSTTDFSSGSSMYRGFGRNPVISPSYYTKTYDVMEFDATRFVGRLLTIKDVVTEQYIINMVSNKWLQKAGDLLGVRNSYKIIYEAASGTFTDFPSRYGFPSAQSRDLINVAEYCQDSNPLSSDLRQFVEDPSSKGTIYVAFGSIVNWIVAPPEVISTFFDVFNSFSDYRIIFSYDGPMIESVKSHIRILSWAPQNDILAHKNTVLFFTHGGLKSIKEGICSSIPMLFLPFFADQPRNSLIARYLNIAEVISKKNITREELTQKINKVLQTHKFASQVRKLNKQFLDTVIEPLEYGTKWAERMIRISVVQSKMYRNFGRLVSWNSFLYIDCIVALLLISGLLIK</sequence>
<accession>A0A0D8Y680</accession>
<dbReference type="FunFam" id="3.40.50.2000:FF:000118">
    <property type="entry name" value="UDP-glucuronosyltransferase"/>
    <property type="match status" value="1"/>
</dbReference>
<evidence type="ECO:0000313" key="14">
    <source>
        <dbReference type="Proteomes" id="UP000053766"/>
    </source>
</evidence>
<dbReference type="InterPro" id="IPR050271">
    <property type="entry name" value="UDP-glycosyltransferase"/>
</dbReference>